<feature type="domain" description="GerMN" evidence="1">
    <location>
        <begin position="72"/>
        <end position="160"/>
    </location>
</feature>
<proteinExistence type="predicted"/>
<evidence type="ECO:0000313" key="2">
    <source>
        <dbReference type="EMBL" id="KPU42985.1"/>
    </source>
</evidence>
<keyword evidence="3" id="KW-1185">Reference proteome</keyword>
<protein>
    <submittedName>
        <fullName evidence="2">Sporulation and spore germination</fullName>
    </submittedName>
</protein>
<dbReference type="EMBL" id="LKET01000045">
    <property type="protein sequence ID" value="KPU42985.1"/>
    <property type="molecule type" value="Genomic_DNA"/>
</dbReference>
<reference evidence="2 3" key="1">
    <citation type="submission" date="2015-09" db="EMBL/GenBank/DDBJ databases">
        <title>Genome sequence of Oxobacter pfennigii DSM 3222.</title>
        <authorList>
            <person name="Poehlein A."/>
            <person name="Bengelsdorf F.R."/>
            <person name="Schiel-Bengelsdorf B."/>
            <person name="Duerre P."/>
            <person name="Daniel R."/>
        </authorList>
    </citation>
    <scope>NUCLEOTIDE SEQUENCE [LARGE SCALE GENOMIC DNA]</scope>
    <source>
        <strain evidence="2 3">DSM 3222</strain>
    </source>
</reference>
<dbReference type="InterPro" id="IPR019606">
    <property type="entry name" value="GerMN"/>
</dbReference>
<dbReference type="OrthoDB" id="9809406at2"/>
<evidence type="ECO:0000313" key="3">
    <source>
        <dbReference type="Proteomes" id="UP000050326"/>
    </source>
</evidence>
<dbReference type="Proteomes" id="UP000050326">
    <property type="component" value="Unassembled WGS sequence"/>
</dbReference>
<dbReference type="AlphaFoldDB" id="A0A0P8WXB7"/>
<dbReference type="SMART" id="SM00909">
    <property type="entry name" value="Germane"/>
    <property type="match status" value="1"/>
</dbReference>
<gene>
    <name evidence="2" type="ORF">OXPF_34160</name>
</gene>
<evidence type="ECO:0000259" key="1">
    <source>
        <dbReference type="SMART" id="SM00909"/>
    </source>
</evidence>
<dbReference type="Pfam" id="PF10646">
    <property type="entry name" value="Germane"/>
    <property type="match status" value="1"/>
</dbReference>
<sequence>MKRITALVSAVIIVISGIFISIKAISSNKDSGPYAYTSTEGADEYTYIILFFKGDESLLPEARGIKSRRDIARAVVEELISGPESMEYKNTIPQNTRLITAKIDKNTAHINLSREFNYKNIDVPNPKDIEISSVVNSLTQLPDVLRVQFYIEGKKWGGPIKRVREMLQREELNPAEVLNKQMAFEKKGSWLNAYLLMSDAEEGKGRKSYHEYVKEMQEAKKEGLMEAEFEVGEYKIDQNDINKAAVKIIFITRDGLGNYYKGSEVFFNTVKVDGFWMVDWLTDYR</sequence>
<accession>A0A0P8WXB7</accession>
<name>A0A0P8WXB7_9CLOT</name>
<dbReference type="STRING" id="36849.OXPF_34160"/>
<organism evidence="2 3">
    <name type="scientific">Oxobacter pfennigii</name>
    <dbReference type="NCBI Taxonomy" id="36849"/>
    <lineage>
        <taxon>Bacteria</taxon>
        <taxon>Bacillati</taxon>
        <taxon>Bacillota</taxon>
        <taxon>Clostridia</taxon>
        <taxon>Eubacteriales</taxon>
        <taxon>Clostridiaceae</taxon>
        <taxon>Oxobacter</taxon>
    </lineage>
</organism>
<dbReference type="RefSeq" id="WP_054876413.1">
    <property type="nucleotide sequence ID" value="NZ_LKET01000045.1"/>
</dbReference>
<comment type="caution">
    <text evidence="2">The sequence shown here is derived from an EMBL/GenBank/DDBJ whole genome shotgun (WGS) entry which is preliminary data.</text>
</comment>